<dbReference type="EMBL" id="QGGB01000005">
    <property type="protein sequence ID" value="PWN07156.1"/>
    <property type="molecule type" value="Genomic_DNA"/>
</dbReference>
<dbReference type="Gene3D" id="3.40.250.10">
    <property type="entry name" value="Rhodanese-like domain"/>
    <property type="match status" value="1"/>
</dbReference>
<dbReference type="OrthoDB" id="9800872at2"/>
<proteinExistence type="predicted"/>
<dbReference type="InterPro" id="IPR001763">
    <property type="entry name" value="Rhodanese-like_dom"/>
</dbReference>
<evidence type="ECO:0000259" key="1">
    <source>
        <dbReference type="PROSITE" id="PS50206"/>
    </source>
</evidence>
<gene>
    <name evidence="2" type="ORF">DDZ15_06250</name>
</gene>
<evidence type="ECO:0000313" key="2">
    <source>
        <dbReference type="EMBL" id="PWN07156.1"/>
    </source>
</evidence>
<dbReference type="InterPro" id="IPR036873">
    <property type="entry name" value="Rhodanese-like_dom_sf"/>
</dbReference>
<dbReference type="Pfam" id="PF00581">
    <property type="entry name" value="Rhodanese"/>
    <property type="match status" value="1"/>
</dbReference>
<accession>A0A316U233</accession>
<feature type="domain" description="Rhodanese" evidence="1">
    <location>
        <begin position="21"/>
        <end position="112"/>
    </location>
</feature>
<dbReference type="SMART" id="SM00450">
    <property type="entry name" value="RHOD"/>
    <property type="match status" value="1"/>
</dbReference>
<organism evidence="2 3">
    <name type="scientific">Rhodohalobacter mucosus</name>
    <dbReference type="NCBI Taxonomy" id="2079485"/>
    <lineage>
        <taxon>Bacteria</taxon>
        <taxon>Pseudomonadati</taxon>
        <taxon>Balneolota</taxon>
        <taxon>Balneolia</taxon>
        <taxon>Balneolales</taxon>
        <taxon>Balneolaceae</taxon>
        <taxon>Rhodohalobacter</taxon>
    </lineage>
</organism>
<keyword evidence="3" id="KW-1185">Reference proteome</keyword>
<dbReference type="AlphaFoldDB" id="A0A316U233"/>
<reference evidence="2 3" key="1">
    <citation type="submission" date="2018-05" db="EMBL/GenBank/DDBJ databases">
        <title>Rhodohalobacter halophilus gen. nov., sp. nov., a moderately halophilic member of the family Balneolaceae.</title>
        <authorList>
            <person name="Liu Z.-W."/>
        </authorList>
    </citation>
    <scope>NUCLEOTIDE SEQUENCE [LARGE SCALE GENOMIC DNA]</scope>
    <source>
        <strain evidence="2 3">8A47</strain>
    </source>
</reference>
<dbReference type="PROSITE" id="PS50206">
    <property type="entry name" value="RHODANESE_3"/>
    <property type="match status" value="1"/>
</dbReference>
<dbReference type="RefSeq" id="WP_109646505.1">
    <property type="nucleotide sequence ID" value="NZ_QGGB01000005.1"/>
</dbReference>
<sequence length="115" mass="12781">METETKIREINAENLNQELNSNKRPVLINALDEEAYMARRIPGSINIPSDKANLINAVVPDKEQPIVVYCANSDCTASPELAGKLMDLNFTDVRDFDAGLAGWRNEGYELTGRNV</sequence>
<name>A0A316U233_9BACT</name>
<evidence type="ECO:0000313" key="3">
    <source>
        <dbReference type="Proteomes" id="UP000245533"/>
    </source>
</evidence>
<comment type="caution">
    <text evidence="2">The sequence shown here is derived from an EMBL/GenBank/DDBJ whole genome shotgun (WGS) entry which is preliminary data.</text>
</comment>
<protein>
    <submittedName>
        <fullName evidence="2">Rhodanese-like domain-containing protein</fullName>
    </submittedName>
</protein>
<dbReference type="Proteomes" id="UP000245533">
    <property type="component" value="Unassembled WGS sequence"/>
</dbReference>
<dbReference type="SUPFAM" id="SSF52821">
    <property type="entry name" value="Rhodanese/Cell cycle control phosphatase"/>
    <property type="match status" value="1"/>
</dbReference>